<keyword evidence="2" id="KW-1185">Reference proteome</keyword>
<dbReference type="AlphaFoldDB" id="A0A2V4AQ20"/>
<name>A0A2V4AQ20_9PSEU</name>
<dbReference type="Proteomes" id="UP000249915">
    <property type="component" value="Unassembled WGS sequence"/>
</dbReference>
<evidence type="ECO:0000313" key="2">
    <source>
        <dbReference type="Proteomes" id="UP000249915"/>
    </source>
</evidence>
<proteinExistence type="predicted"/>
<gene>
    <name evidence="1" type="ORF">BAY60_23740</name>
</gene>
<comment type="caution">
    <text evidence="1">The sequence shown here is derived from an EMBL/GenBank/DDBJ whole genome shotgun (WGS) entry which is preliminary data.</text>
</comment>
<organism evidence="1 2">
    <name type="scientific">Prauserella muralis</name>
    <dbReference type="NCBI Taxonomy" id="588067"/>
    <lineage>
        <taxon>Bacteria</taxon>
        <taxon>Bacillati</taxon>
        <taxon>Actinomycetota</taxon>
        <taxon>Actinomycetes</taxon>
        <taxon>Pseudonocardiales</taxon>
        <taxon>Pseudonocardiaceae</taxon>
        <taxon>Prauserella</taxon>
    </lineage>
</organism>
<protein>
    <submittedName>
        <fullName evidence="1">Uncharacterized protein</fullName>
    </submittedName>
</protein>
<dbReference type="EMBL" id="MASW01000005">
    <property type="protein sequence ID" value="PXY22800.1"/>
    <property type="molecule type" value="Genomic_DNA"/>
</dbReference>
<sequence>MGTIDGAWWPRSRDALAEFPAMIAGLEWRLGQPHRVAFNADAWIAAPHRMMVDGQAISFEGFHSLDKHTVLVAGHGWHRLALLVVPPEAPEHAAVAALARAADPANTESAAQILACSDIGSGVTEVAVPAARGDSQPARRS</sequence>
<evidence type="ECO:0000313" key="1">
    <source>
        <dbReference type="EMBL" id="PXY22800.1"/>
    </source>
</evidence>
<dbReference type="InterPro" id="IPR046036">
    <property type="entry name" value="DUF5994"/>
</dbReference>
<dbReference type="Pfam" id="PF19457">
    <property type="entry name" value="DUF5994"/>
    <property type="match status" value="1"/>
</dbReference>
<reference evidence="1 2" key="1">
    <citation type="submission" date="2016-07" db="EMBL/GenBank/DDBJ databases">
        <title>Draft genome sequence of Prauserella muralis DSM 45305, isolated from a mould-covered wall in an indoor environment.</title>
        <authorList>
            <person name="Ruckert C."/>
            <person name="Albersmeier A."/>
            <person name="Jiang C.-L."/>
            <person name="Jiang Y."/>
            <person name="Kalinowski J."/>
            <person name="Schneider O."/>
            <person name="Winkler A."/>
            <person name="Zotchev S.B."/>
        </authorList>
    </citation>
    <scope>NUCLEOTIDE SEQUENCE [LARGE SCALE GENOMIC DNA]</scope>
    <source>
        <strain evidence="1 2">DSM 45305</strain>
    </source>
</reference>
<accession>A0A2V4AQ20</accession>